<evidence type="ECO:0000256" key="6">
    <source>
        <dbReference type="RuleBase" id="RU003355"/>
    </source>
</evidence>
<comment type="caution">
    <text evidence="10">The sequence shown here is derived from an EMBL/GenBank/DDBJ whole genome shotgun (WGS) entry which is preliminary data.</text>
</comment>
<dbReference type="CDD" id="cd04077">
    <property type="entry name" value="Peptidases_S8_PCSK9_ProteinaseK_like"/>
    <property type="match status" value="1"/>
</dbReference>
<name>A0A8H4PLN5_9HYPO</name>
<feature type="active site" description="Charge relay system" evidence="5">
    <location>
        <position position="360"/>
    </location>
</feature>
<evidence type="ECO:0000256" key="5">
    <source>
        <dbReference type="PROSITE-ProRule" id="PRU01240"/>
    </source>
</evidence>
<dbReference type="GO" id="GO:0004252">
    <property type="term" value="F:serine-type endopeptidase activity"/>
    <property type="evidence" value="ECO:0007669"/>
    <property type="project" value="UniProtKB-UniRule"/>
</dbReference>
<comment type="similarity">
    <text evidence="1 5 6">Belongs to the peptidase S8 family.</text>
</comment>
<feature type="active site" description="Charge relay system" evidence="5">
    <location>
        <position position="175"/>
    </location>
</feature>
<dbReference type="Gene3D" id="3.40.50.200">
    <property type="entry name" value="Peptidase S8/S53 domain"/>
    <property type="match status" value="1"/>
</dbReference>
<keyword evidence="4 5" id="KW-0720">Serine protease</keyword>
<dbReference type="EMBL" id="JAAVMX010000008">
    <property type="protein sequence ID" value="KAF4505511.1"/>
    <property type="molecule type" value="Genomic_DNA"/>
</dbReference>
<evidence type="ECO:0000256" key="2">
    <source>
        <dbReference type="ARBA" id="ARBA00022670"/>
    </source>
</evidence>
<keyword evidence="8" id="KW-0732">Signal</keyword>
<evidence type="ECO:0000256" key="7">
    <source>
        <dbReference type="SAM" id="MobiDB-lite"/>
    </source>
</evidence>
<evidence type="ECO:0000313" key="10">
    <source>
        <dbReference type="EMBL" id="KAF4505511.1"/>
    </source>
</evidence>
<feature type="compositionally biased region" description="Basic and acidic residues" evidence="7">
    <location>
        <begin position="588"/>
        <end position="661"/>
    </location>
</feature>
<evidence type="ECO:0000256" key="4">
    <source>
        <dbReference type="ARBA" id="ARBA00022825"/>
    </source>
</evidence>
<dbReference type="PANTHER" id="PTHR43806">
    <property type="entry name" value="PEPTIDASE S8"/>
    <property type="match status" value="1"/>
</dbReference>
<dbReference type="InterPro" id="IPR022398">
    <property type="entry name" value="Peptidase_S8_His-AS"/>
</dbReference>
<dbReference type="InterPro" id="IPR034193">
    <property type="entry name" value="PCSK9_ProteinaseK-like"/>
</dbReference>
<organism evidence="10 11">
    <name type="scientific">Ophiocordyceps sinensis</name>
    <dbReference type="NCBI Taxonomy" id="72228"/>
    <lineage>
        <taxon>Eukaryota</taxon>
        <taxon>Fungi</taxon>
        <taxon>Dikarya</taxon>
        <taxon>Ascomycota</taxon>
        <taxon>Pezizomycotina</taxon>
        <taxon>Sordariomycetes</taxon>
        <taxon>Hypocreomycetidae</taxon>
        <taxon>Hypocreales</taxon>
        <taxon>Ophiocordycipitaceae</taxon>
        <taxon>Ophiocordyceps</taxon>
    </lineage>
</organism>
<feature type="region of interest" description="Disordered" evidence="7">
    <location>
        <begin position="533"/>
        <end position="661"/>
    </location>
</feature>
<dbReference type="AlphaFoldDB" id="A0A8H4PLN5"/>
<feature type="compositionally biased region" description="Polar residues" evidence="7">
    <location>
        <begin position="543"/>
        <end position="553"/>
    </location>
</feature>
<evidence type="ECO:0000313" key="11">
    <source>
        <dbReference type="Proteomes" id="UP000557566"/>
    </source>
</evidence>
<dbReference type="Proteomes" id="UP000557566">
    <property type="component" value="Unassembled WGS sequence"/>
</dbReference>
<dbReference type="PROSITE" id="PS00138">
    <property type="entry name" value="SUBTILASE_SER"/>
    <property type="match status" value="1"/>
</dbReference>
<dbReference type="InterPro" id="IPR036852">
    <property type="entry name" value="Peptidase_S8/S53_dom_sf"/>
</dbReference>
<keyword evidence="11" id="KW-1185">Reference proteome</keyword>
<evidence type="ECO:0000256" key="8">
    <source>
        <dbReference type="SAM" id="SignalP"/>
    </source>
</evidence>
<dbReference type="PROSITE" id="PS00136">
    <property type="entry name" value="SUBTILASE_ASP"/>
    <property type="match status" value="1"/>
</dbReference>
<dbReference type="PROSITE" id="PS00137">
    <property type="entry name" value="SUBTILASE_HIS"/>
    <property type="match status" value="1"/>
</dbReference>
<dbReference type="Pfam" id="PF00082">
    <property type="entry name" value="Peptidase_S8"/>
    <property type="match status" value="1"/>
</dbReference>
<sequence length="661" mass="70790">MKSCPALVGLLLSTCLAAGLATRAPASSGNDTVVIRNQNTDKTVPNRYLVAFKSGLSDDVVNAKEAELNATISKRNVNKRSLDSRQLSVQSIPFRINDETRGVILDADDATILALARSDEVAFIEADTVGSLDGTVSQPNATTSLVRLSHNKVDGFSSYDYDDTAGQGITVYVLDSGIRLTHNEFEGRATFGANFYVTPGEEDKTGHGSHCAGIIGGATYGVAKKVQLVSVRVEPTPEFMVKAVEFVVEDVKKNKRQGKAIISMSMSVSASEIVDSVFKHAVDSGVVCVVSAGNYGEDAREYSPAREASVITVGAVHPDGDYRWENSNHGPAVDMYGAGVDIESAYHASDSESNVLSGTSQATPQVAGLAAYIMALEGITQPSQVASRLKALAEQSGARVRFNAPNTTHLIASSGMSPPLDPKAPPTKLLPWLKPPVRESNCVPQAKKKGYFKTGQECFDTHEPAPKLPWREASTEVRAESCSPHVINDDCPYVCERRQYTDDLCGTQAYCEAFDDLTLFEYVDGFKDAEACFDRHDPRPNSAKPSQSPTATSTERDEADDGPRRNKTDDGPGWNKADDGPGWNKANDGPKPKKADDGPGRNKTDDGPGRNKANDGPKPKKADDGPGRNKTDDGPGRNKANDGPKPKKADDGPGPNKEWDG</sequence>
<protein>
    <recommendedName>
        <fullName evidence="9">Peptidase S8/S53 domain-containing protein</fullName>
    </recommendedName>
</protein>
<gene>
    <name evidence="10" type="ORF">G6O67_007453</name>
</gene>
<evidence type="ECO:0000256" key="1">
    <source>
        <dbReference type="ARBA" id="ARBA00011073"/>
    </source>
</evidence>
<feature type="active site" description="Charge relay system" evidence="5">
    <location>
        <position position="207"/>
    </location>
</feature>
<dbReference type="PROSITE" id="PS51892">
    <property type="entry name" value="SUBTILASE"/>
    <property type="match status" value="1"/>
</dbReference>
<keyword evidence="2 5" id="KW-0645">Protease</keyword>
<dbReference type="InterPro" id="IPR050131">
    <property type="entry name" value="Peptidase_S8_subtilisin-like"/>
</dbReference>
<reference evidence="10 11" key="1">
    <citation type="journal article" date="2020" name="Genome Biol. Evol.">
        <title>A new high-quality draft genome assembly of the Chinese cordyceps Ophiocordyceps sinensis.</title>
        <authorList>
            <person name="Shu R."/>
            <person name="Zhang J."/>
            <person name="Meng Q."/>
            <person name="Zhang H."/>
            <person name="Zhou G."/>
            <person name="Li M."/>
            <person name="Wu P."/>
            <person name="Zhao Y."/>
            <person name="Chen C."/>
            <person name="Qin Q."/>
        </authorList>
    </citation>
    <scope>NUCLEOTIDE SEQUENCE [LARGE SCALE GENOMIC DNA]</scope>
    <source>
        <strain evidence="10 11">IOZ07</strain>
    </source>
</reference>
<dbReference type="GO" id="GO:0006508">
    <property type="term" value="P:proteolysis"/>
    <property type="evidence" value="ECO:0007669"/>
    <property type="project" value="UniProtKB-KW"/>
</dbReference>
<feature type="chain" id="PRO_5034339160" description="Peptidase S8/S53 domain-containing protein" evidence="8">
    <location>
        <begin position="22"/>
        <end position="661"/>
    </location>
</feature>
<accession>A0A8H4PLN5</accession>
<dbReference type="PANTHER" id="PTHR43806:SF11">
    <property type="entry name" value="CEREVISIN-RELATED"/>
    <property type="match status" value="1"/>
</dbReference>
<dbReference type="InterPro" id="IPR023828">
    <property type="entry name" value="Peptidase_S8_Ser-AS"/>
</dbReference>
<feature type="domain" description="Peptidase S8/S53" evidence="9">
    <location>
        <begin position="166"/>
        <end position="393"/>
    </location>
</feature>
<feature type="compositionally biased region" description="Basic and acidic residues" evidence="7">
    <location>
        <begin position="561"/>
        <end position="570"/>
    </location>
</feature>
<dbReference type="InterPro" id="IPR000209">
    <property type="entry name" value="Peptidase_S8/S53_dom"/>
</dbReference>
<dbReference type="InterPro" id="IPR015500">
    <property type="entry name" value="Peptidase_S8_subtilisin-rel"/>
</dbReference>
<keyword evidence="3 5" id="KW-0378">Hydrolase</keyword>
<dbReference type="SUPFAM" id="SSF52743">
    <property type="entry name" value="Subtilisin-like"/>
    <property type="match status" value="1"/>
</dbReference>
<dbReference type="InterPro" id="IPR023827">
    <property type="entry name" value="Peptidase_S8_Asp-AS"/>
</dbReference>
<evidence type="ECO:0000256" key="3">
    <source>
        <dbReference type="ARBA" id="ARBA00022801"/>
    </source>
</evidence>
<proteinExistence type="inferred from homology"/>
<dbReference type="OrthoDB" id="206201at2759"/>
<evidence type="ECO:0000259" key="9">
    <source>
        <dbReference type="Pfam" id="PF00082"/>
    </source>
</evidence>
<feature type="signal peptide" evidence="8">
    <location>
        <begin position="1"/>
        <end position="21"/>
    </location>
</feature>
<dbReference type="PRINTS" id="PR00723">
    <property type="entry name" value="SUBTILISIN"/>
</dbReference>